<name>A0A0A9AQ77_ARUDO</name>
<organism evidence="1">
    <name type="scientific">Arundo donax</name>
    <name type="common">Giant reed</name>
    <name type="synonym">Donax arundinaceus</name>
    <dbReference type="NCBI Taxonomy" id="35708"/>
    <lineage>
        <taxon>Eukaryota</taxon>
        <taxon>Viridiplantae</taxon>
        <taxon>Streptophyta</taxon>
        <taxon>Embryophyta</taxon>
        <taxon>Tracheophyta</taxon>
        <taxon>Spermatophyta</taxon>
        <taxon>Magnoliopsida</taxon>
        <taxon>Liliopsida</taxon>
        <taxon>Poales</taxon>
        <taxon>Poaceae</taxon>
        <taxon>PACMAD clade</taxon>
        <taxon>Arundinoideae</taxon>
        <taxon>Arundineae</taxon>
        <taxon>Arundo</taxon>
    </lineage>
</organism>
<protein>
    <submittedName>
        <fullName evidence="1">Uncharacterized protein</fullName>
    </submittedName>
</protein>
<proteinExistence type="predicted"/>
<evidence type="ECO:0000313" key="1">
    <source>
        <dbReference type="EMBL" id="JAD53889.1"/>
    </source>
</evidence>
<reference evidence="1" key="2">
    <citation type="journal article" date="2015" name="Data Brief">
        <title>Shoot transcriptome of the giant reed, Arundo donax.</title>
        <authorList>
            <person name="Barrero R.A."/>
            <person name="Guerrero F.D."/>
            <person name="Moolhuijzen P."/>
            <person name="Goolsby J.A."/>
            <person name="Tidwell J."/>
            <person name="Bellgard S.E."/>
            <person name="Bellgard M.I."/>
        </authorList>
    </citation>
    <scope>NUCLEOTIDE SEQUENCE</scope>
    <source>
        <tissue evidence="1">Shoot tissue taken approximately 20 cm above the soil surface</tissue>
    </source>
</reference>
<sequence length="57" mass="6746">MLHNNYIFIGLKQRTDDLCSFQPLFHIKIAGWLIEHINICFFHSTSSYCKSLELTTR</sequence>
<reference evidence="1" key="1">
    <citation type="submission" date="2014-09" db="EMBL/GenBank/DDBJ databases">
        <authorList>
            <person name="Magalhaes I.L.F."/>
            <person name="Oliveira U."/>
            <person name="Santos F.R."/>
            <person name="Vidigal T.H.D.A."/>
            <person name="Brescovit A.D."/>
            <person name="Santos A.J."/>
        </authorList>
    </citation>
    <scope>NUCLEOTIDE SEQUENCE</scope>
    <source>
        <tissue evidence="1">Shoot tissue taken approximately 20 cm above the soil surface</tissue>
    </source>
</reference>
<accession>A0A0A9AQ77</accession>
<dbReference type="AlphaFoldDB" id="A0A0A9AQ77"/>
<dbReference type="EMBL" id="GBRH01244006">
    <property type="protein sequence ID" value="JAD53889.1"/>
    <property type="molecule type" value="Transcribed_RNA"/>
</dbReference>